<organism evidence="1 2">
    <name type="scientific">Pseudobacteriovorax antillogorgiicola</name>
    <dbReference type="NCBI Taxonomy" id="1513793"/>
    <lineage>
        <taxon>Bacteria</taxon>
        <taxon>Pseudomonadati</taxon>
        <taxon>Bdellovibrionota</taxon>
        <taxon>Oligoflexia</taxon>
        <taxon>Oligoflexales</taxon>
        <taxon>Pseudobacteriovoracaceae</taxon>
        <taxon>Pseudobacteriovorax</taxon>
    </lineage>
</organism>
<gene>
    <name evidence="1" type="ORF">SAMN06296036_105185</name>
</gene>
<dbReference type="STRING" id="1513793.SAMN06296036_105185"/>
<dbReference type="RefSeq" id="WP_132317339.1">
    <property type="nucleotide sequence ID" value="NZ_FWZT01000005.1"/>
</dbReference>
<protein>
    <submittedName>
        <fullName evidence="1">Uncharacterized protein</fullName>
    </submittedName>
</protein>
<accession>A0A1Y6BKH4</accession>
<name>A0A1Y6BKH4_9BACT</name>
<reference evidence="2" key="1">
    <citation type="submission" date="2017-04" db="EMBL/GenBank/DDBJ databases">
        <authorList>
            <person name="Varghese N."/>
            <person name="Submissions S."/>
        </authorList>
    </citation>
    <scope>NUCLEOTIDE SEQUENCE [LARGE SCALE GENOMIC DNA]</scope>
    <source>
        <strain evidence="2">RKEM611</strain>
    </source>
</reference>
<sequence length="365" mass="40859">MFKLFVKFFVWGSLGFAITAYGQETRSYILSVDFGSTDRLQDFWLPWGGSGTQAQITRNLPNVFDQDGINIKIATPCISPRDIDLYTNCGLGFIENPNVAGTPLNMLVSNGLRVLDSSVNFEFSGLPEGVYDIKFFFHDSSRNSDNRDISVTLIDGRAPGGKLLSSSVNYSTSTNPIALSTFRIPVEARVGRTVRITLSSSNSDFLLNGFEFTQYRLVEQLPSGIEVIGKTRNTEALISGFRSSDESILACAIQRNGDYYFGSWYEGSDECQAIIDQQLDFDTSYKFVKFDPFFYWQPVSTPQVPNNALSFTETADGDTYYPCAAQESGNRFFAGVYVPSQINFCQAEVEGSIRYYSQFYIYSEK</sequence>
<evidence type="ECO:0000313" key="1">
    <source>
        <dbReference type="EMBL" id="SMF12622.1"/>
    </source>
</evidence>
<proteinExistence type="predicted"/>
<dbReference type="AlphaFoldDB" id="A0A1Y6BKH4"/>
<dbReference type="EMBL" id="FWZT01000005">
    <property type="protein sequence ID" value="SMF12622.1"/>
    <property type="molecule type" value="Genomic_DNA"/>
</dbReference>
<dbReference type="Proteomes" id="UP000192907">
    <property type="component" value="Unassembled WGS sequence"/>
</dbReference>
<keyword evidence="2" id="KW-1185">Reference proteome</keyword>
<evidence type="ECO:0000313" key="2">
    <source>
        <dbReference type="Proteomes" id="UP000192907"/>
    </source>
</evidence>